<evidence type="ECO:0000313" key="1">
    <source>
        <dbReference type="EMBL" id="KJY72847.1"/>
    </source>
</evidence>
<accession>A0A837G7S2</accession>
<dbReference type="InterPro" id="IPR029058">
    <property type="entry name" value="AB_hydrolase_fold"/>
</dbReference>
<proteinExistence type="predicted"/>
<sequence length="242" mass="26080">MNIKPKLTTLFILTSLLLGCTSTTMYSPDTPLVVVAHGLGRSDFAMRGLKNSLADAGYAVCRLNYSSIGQSLQKWKEETTSQIDQCVSGYSTVHFVGHSLGGLAIRSYLANDEQLAQDKRLGKVVLLGTPNKGSEVADSMKGHFLMSIAGEVSQSLTTGEQSLGQRLPPPYYPVGVIAGTSESSGTAELFHSLNDRLVSVESAKVSNMADFITLDVSHTAMRYDAEVAKQTISYLQTGHFLH</sequence>
<dbReference type="Gene3D" id="3.40.50.1820">
    <property type="entry name" value="alpha/beta hydrolase"/>
    <property type="match status" value="1"/>
</dbReference>
<dbReference type="PANTHER" id="PTHR37946">
    <property type="entry name" value="SLL1969 PROTEIN"/>
    <property type="match status" value="1"/>
</dbReference>
<dbReference type="AlphaFoldDB" id="A0A837G7S2"/>
<comment type="caution">
    <text evidence="1">The sequence shown here is derived from an EMBL/GenBank/DDBJ whole genome shotgun (WGS) entry which is preliminary data.</text>
</comment>
<dbReference type="PROSITE" id="PS51257">
    <property type="entry name" value="PROKAR_LIPOPROTEIN"/>
    <property type="match status" value="1"/>
</dbReference>
<dbReference type="PANTHER" id="PTHR37946:SF1">
    <property type="entry name" value="SLL1969 PROTEIN"/>
    <property type="match status" value="1"/>
</dbReference>
<dbReference type="RefSeq" id="WP_045986018.1">
    <property type="nucleotide sequence ID" value="NZ_CP063052.1"/>
</dbReference>
<organism evidence="1">
    <name type="scientific">Vibrio coralliilyticus</name>
    <dbReference type="NCBI Taxonomy" id="190893"/>
    <lineage>
        <taxon>Bacteria</taxon>
        <taxon>Pseudomonadati</taxon>
        <taxon>Pseudomonadota</taxon>
        <taxon>Gammaproteobacteria</taxon>
        <taxon>Vibrionales</taxon>
        <taxon>Vibrionaceae</taxon>
        <taxon>Vibrio</taxon>
    </lineage>
</organism>
<reference evidence="1" key="1">
    <citation type="journal article" date="2015" name="BMC Genomics">
        <title>Genome mining reveals unlocked bioactive potential of marine Gram-negative bacteria.</title>
        <authorList>
            <person name="Machado H."/>
            <person name="Sonnenschein E.C."/>
            <person name="Melchiorsen J."/>
            <person name="Gram L."/>
        </authorList>
    </citation>
    <scope>NUCLEOTIDE SEQUENCE</scope>
    <source>
        <strain evidence="1">S2052</strain>
    </source>
</reference>
<dbReference type="SUPFAM" id="SSF53474">
    <property type="entry name" value="alpha/beta-Hydrolases"/>
    <property type="match status" value="1"/>
</dbReference>
<gene>
    <name evidence="1" type="ORF">TW71_11805</name>
</gene>
<name>A0A837G7S2_9VIBR</name>
<dbReference type="EMBL" id="JXXR01000012">
    <property type="protein sequence ID" value="KJY72847.1"/>
    <property type="molecule type" value="Genomic_DNA"/>
</dbReference>
<dbReference type="Pfam" id="PF02089">
    <property type="entry name" value="Palm_thioest"/>
    <property type="match status" value="1"/>
</dbReference>
<protein>
    <submittedName>
        <fullName evidence="1">Lipase</fullName>
    </submittedName>
</protein>